<dbReference type="AlphaFoldDB" id="M0EPS5"/>
<accession>M0EPS5</accession>
<feature type="transmembrane region" description="Helical" evidence="1">
    <location>
        <begin position="46"/>
        <end position="68"/>
    </location>
</feature>
<proteinExistence type="predicted"/>
<feature type="transmembrane region" description="Helical" evidence="1">
    <location>
        <begin position="149"/>
        <end position="173"/>
    </location>
</feature>
<keyword evidence="1" id="KW-0812">Transmembrane</keyword>
<keyword evidence="1" id="KW-1133">Transmembrane helix</keyword>
<name>M0EPS5_9EURY</name>
<feature type="transmembrane region" description="Helical" evidence="1">
    <location>
        <begin position="80"/>
        <end position="101"/>
    </location>
</feature>
<dbReference type="InterPro" id="IPR057169">
    <property type="entry name" value="DUF7847"/>
</dbReference>
<organism evidence="3 4">
    <name type="scientific">Halorubrum californiense DSM 19288</name>
    <dbReference type="NCBI Taxonomy" id="1227465"/>
    <lineage>
        <taxon>Archaea</taxon>
        <taxon>Methanobacteriati</taxon>
        <taxon>Methanobacteriota</taxon>
        <taxon>Stenosarchaea group</taxon>
        <taxon>Halobacteria</taxon>
        <taxon>Halobacteriales</taxon>
        <taxon>Haloferacaceae</taxon>
        <taxon>Halorubrum</taxon>
    </lineage>
</organism>
<feature type="transmembrane region" description="Helical" evidence="1">
    <location>
        <begin position="185"/>
        <end position="210"/>
    </location>
</feature>
<evidence type="ECO:0000259" key="2">
    <source>
        <dbReference type="Pfam" id="PF25231"/>
    </source>
</evidence>
<reference evidence="3 4" key="1">
    <citation type="journal article" date="2014" name="PLoS Genet.">
        <title>Phylogenetically driven sequencing of extremely halophilic archaea reveals strategies for static and dynamic osmo-response.</title>
        <authorList>
            <person name="Becker E.A."/>
            <person name="Seitzer P.M."/>
            <person name="Tritt A."/>
            <person name="Larsen D."/>
            <person name="Krusor M."/>
            <person name="Yao A.I."/>
            <person name="Wu D."/>
            <person name="Madern D."/>
            <person name="Eisen J.A."/>
            <person name="Darling A.E."/>
            <person name="Facciotti M.T."/>
        </authorList>
    </citation>
    <scope>NUCLEOTIDE SEQUENCE [LARGE SCALE GENOMIC DNA]</scope>
    <source>
        <strain evidence="3 4">DSM 19288</strain>
    </source>
</reference>
<evidence type="ECO:0000256" key="1">
    <source>
        <dbReference type="SAM" id="Phobius"/>
    </source>
</evidence>
<dbReference type="Pfam" id="PF25231">
    <property type="entry name" value="DUF7847"/>
    <property type="match status" value="1"/>
</dbReference>
<gene>
    <name evidence="3" type="ORF">C463_00395</name>
</gene>
<dbReference type="Proteomes" id="UP000011586">
    <property type="component" value="Unassembled WGS sequence"/>
</dbReference>
<comment type="caution">
    <text evidence="3">The sequence shown here is derived from an EMBL/GenBank/DDBJ whole genome shotgun (WGS) entry which is preliminary data.</text>
</comment>
<keyword evidence="4" id="KW-1185">Reference proteome</keyword>
<evidence type="ECO:0000313" key="4">
    <source>
        <dbReference type="Proteomes" id="UP000011586"/>
    </source>
</evidence>
<feature type="domain" description="DUF7847" evidence="2">
    <location>
        <begin position="25"/>
        <end position="213"/>
    </location>
</feature>
<dbReference type="EMBL" id="AOJK01000003">
    <property type="protein sequence ID" value="ELZ49053.1"/>
    <property type="molecule type" value="Genomic_DNA"/>
</dbReference>
<sequence length="223" mass="23834">MVAYLMLGAAWQIPFYSAVVTGLEQSGTPTENVALPAIDAPLAVSVSAAILMLLGLQWLTIVTIRTLVGGHTRTIPSEYYTRNIAPVLVNSLVGGLIYAVLMFVGSVLFVIPGIIAYVAFIFMIMYVAVEDKNFIAGFRNSWQLTRGHWLRLFGLFIVIVAGIGLISGMLTAITSLVVSALAGEAIGILLSGVVGLPFSLLILATLAEAFTQLQENEKKMVTS</sequence>
<protein>
    <recommendedName>
        <fullName evidence="2">DUF7847 domain-containing protein</fullName>
    </recommendedName>
</protein>
<keyword evidence="1" id="KW-0472">Membrane</keyword>
<dbReference type="OrthoDB" id="205869at2157"/>
<feature type="transmembrane region" description="Helical" evidence="1">
    <location>
        <begin position="107"/>
        <end position="129"/>
    </location>
</feature>
<evidence type="ECO:0000313" key="3">
    <source>
        <dbReference type="EMBL" id="ELZ49053.1"/>
    </source>
</evidence>